<accession>A0AAD8Y2U4</accession>
<evidence type="ECO:0000313" key="3">
    <source>
        <dbReference type="EMBL" id="KAK1737791.1"/>
    </source>
</evidence>
<feature type="region of interest" description="Disordered" evidence="1">
    <location>
        <begin position="1"/>
        <end position="48"/>
    </location>
</feature>
<sequence>MAERQQSQMSNLEETSNHHEDGFDLENPDRITDASEHEHENDEEYADDDTYTKRSFGCRWITAAIVVVTILVIFLSSGTLGVAAKNQDVDKEDAATVGGGGDLGKKTSLGGEGNTEVVKIEKDTVEQKAEKAQKTEKSKKSKKSKKGGRSLLGQLSEMAMMEAAFMMVRDDDG</sequence>
<feature type="transmembrane region" description="Helical" evidence="2">
    <location>
        <begin position="60"/>
        <end position="84"/>
    </location>
</feature>
<organism evidence="3 4">
    <name type="scientific">Skeletonema marinoi</name>
    <dbReference type="NCBI Taxonomy" id="267567"/>
    <lineage>
        <taxon>Eukaryota</taxon>
        <taxon>Sar</taxon>
        <taxon>Stramenopiles</taxon>
        <taxon>Ochrophyta</taxon>
        <taxon>Bacillariophyta</taxon>
        <taxon>Coscinodiscophyceae</taxon>
        <taxon>Thalassiosirophycidae</taxon>
        <taxon>Thalassiosirales</taxon>
        <taxon>Skeletonemataceae</taxon>
        <taxon>Skeletonema</taxon>
        <taxon>Skeletonema marinoi-dohrnii complex</taxon>
    </lineage>
</organism>
<name>A0AAD8Y2U4_9STRA</name>
<feature type="compositionally biased region" description="Basic and acidic residues" evidence="1">
    <location>
        <begin position="118"/>
        <end position="138"/>
    </location>
</feature>
<dbReference type="AlphaFoldDB" id="A0AAD8Y2U4"/>
<feature type="region of interest" description="Disordered" evidence="1">
    <location>
        <begin position="87"/>
        <end position="154"/>
    </location>
</feature>
<gene>
    <name evidence="3" type="ORF">QTG54_011563</name>
</gene>
<feature type="compositionally biased region" description="Polar residues" evidence="1">
    <location>
        <begin position="1"/>
        <end position="14"/>
    </location>
</feature>
<evidence type="ECO:0000256" key="2">
    <source>
        <dbReference type="SAM" id="Phobius"/>
    </source>
</evidence>
<comment type="caution">
    <text evidence="3">The sequence shown here is derived from an EMBL/GenBank/DDBJ whole genome shotgun (WGS) entry which is preliminary data.</text>
</comment>
<evidence type="ECO:0000256" key="1">
    <source>
        <dbReference type="SAM" id="MobiDB-lite"/>
    </source>
</evidence>
<dbReference type="Proteomes" id="UP001224775">
    <property type="component" value="Unassembled WGS sequence"/>
</dbReference>
<dbReference type="EMBL" id="JATAAI010000023">
    <property type="protein sequence ID" value="KAK1737791.1"/>
    <property type="molecule type" value="Genomic_DNA"/>
</dbReference>
<reference evidence="3" key="1">
    <citation type="submission" date="2023-06" db="EMBL/GenBank/DDBJ databases">
        <title>Survivors Of The Sea: Transcriptome response of Skeletonema marinoi to long-term dormancy.</title>
        <authorList>
            <person name="Pinder M.I.M."/>
            <person name="Kourtchenko O."/>
            <person name="Robertson E.K."/>
            <person name="Larsson T."/>
            <person name="Maumus F."/>
            <person name="Osuna-Cruz C.M."/>
            <person name="Vancaester E."/>
            <person name="Stenow R."/>
            <person name="Vandepoele K."/>
            <person name="Ploug H."/>
            <person name="Bruchert V."/>
            <person name="Godhe A."/>
            <person name="Topel M."/>
        </authorList>
    </citation>
    <scope>NUCLEOTIDE SEQUENCE</scope>
    <source>
        <strain evidence="3">R05AC</strain>
    </source>
</reference>
<protein>
    <submittedName>
        <fullName evidence="3">Uncharacterized protein</fullName>
    </submittedName>
</protein>
<keyword evidence="2" id="KW-0472">Membrane</keyword>
<keyword evidence="2" id="KW-1133">Transmembrane helix</keyword>
<feature type="compositionally biased region" description="Basic residues" evidence="1">
    <location>
        <begin position="139"/>
        <end position="148"/>
    </location>
</feature>
<proteinExistence type="predicted"/>
<feature type="compositionally biased region" description="Basic and acidic residues" evidence="1">
    <location>
        <begin position="15"/>
        <end position="40"/>
    </location>
</feature>
<keyword evidence="4" id="KW-1185">Reference proteome</keyword>
<evidence type="ECO:0000313" key="4">
    <source>
        <dbReference type="Proteomes" id="UP001224775"/>
    </source>
</evidence>
<keyword evidence="2" id="KW-0812">Transmembrane</keyword>